<protein>
    <submittedName>
        <fullName evidence="1">YolD-like family protein</fullName>
    </submittedName>
</protein>
<dbReference type="KEGG" id="hli:HLI_11545"/>
<organism evidence="1 2">
    <name type="scientific">Halobacillus litoralis</name>
    <dbReference type="NCBI Taxonomy" id="45668"/>
    <lineage>
        <taxon>Bacteria</taxon>
        <taxon>Bacillati</taxon>
        <taxon>Bacillota</taxon>
        <taxon>Bacilli</taxon>
        <taxon>Bacillales</taxon>
        <taxon>Bacillaceae</taxon>
        <taxon>Halobacillus</taxon>
    </lineage>
</organism>
<sequence length="113" mass="13301">MDNRNRDRGTLKWTSLMLPEHVEMIKQVWKEDVRIEKPILDEQQWEEIGYSLQRALKNGLSVEIQYHNGFDISKIKVKVLKLDSQMKGVKCIGVKDKLHTLIKFEVIINVKIL</sequence>
<dbReference type="AlphaFoldDB" id="A0A410MDL5"/>
<dbReference type="InterPro" id="IPR014962">
    <property type="entry name" value="YolD"/>
</dbReference>
<dbReference type="PANTHER" id="PTHR40051:SF1">
    <property type="entry name" value="YOLD-LIKE FAMILY PROTEIN"/>
    <property type="match status" value="1"/>
</dbReference>
<gene>
    <name evidence="1" type="ORF">HLI_11545</name>
</gene>
<dbReference type="OrthoDB" id="1644322at2"/>
<evidence type="ECO:0000313" key="2">
    <source>
        <dbReference type="Proteomes" id="UP000287756"/>
    </source>
</evidence>
<reference evidence="1 2" key="1">
    <citation type="submission" date="2018-01" db="EMBL/GenBank/DDBJ databases">
        <title>The whole genome sequencing and assembly of Halobacillus litoralis ERB031 strain.</title>
        <authorList>
            <person name="Lee S.-J."/>
            <person name="Park M.-K."/>
            <person name="Kim J.-Y."/>
            <person name="Lee Y.-J."/>
            <person name="Yi H."/>
            <person name="Bahn Y.-S."/>
            <person name="Kim J.F."/>
            <person name="Lee D.-W."/>
        </authorList>
    </citation>
    <scope>NUCLEOTIDE SEQUENCE [LARGE SCALE GENOMIC DNA]</scope>
    <source>
        <strain evidence="1 2">ERB 031</strain>
    </source>
</reference>
<proteinExistence type="predicted"/>
<dbReference type="Proteomes" id="UP000287756">
    <property type="component" value="Chromosome"/>
</dbReference>
<name>A0A410MDL5_9BACI</name>
<dbReference type="PANTHER" id="PTHR40051">
    <property type="entry name" value="IG HYPOTHETICAL 15966"/>
    <property type="match status" value="1"/>
</dbReference>
<dbReference type="Pfam" id="PF08863">
    <property type="entry name" value="YolD"/>
    <property type="match status" value="1"/>
</dbReference>
<accession>A0A410MDL5</accession>
<dbReference type="RefSeq" id="WP_128525061.1">
    <property type="nucleotide sequence ID" value="NZ_CP026118.1"/>
</dbReference>
<evidence type="ECO:0000313" key="1">
    <source>
        <dbReference type="EMBL" id="QAS52783.1"/>
    </source>
</evidence>
<dbReference type="EMBL" id="CP026118">
    <property type="protein sequence ID" value="QAS52783.1"/>
    <property type="molecule type" value="Genomic_DNA"/>
</dbReference>